<keyword evidence="1" id="KW-0547">Nucleotide-binding</keyword>
<sequence length="345" mass="38876">MLMSSIVTESESIVYWLIVHTIKDWVVEPAREGSYKSRCCKRDGYIVSFEGRRRTVRLRKGLQHSGDNVDTLIVIPNDMLLTAVSLFRLLFQKHSIWQMICFVKGYRGISDNITIPGLVNVDFADVRAIMANAGSSLMGVGTATDAYCYRLPLKWNQSDNVCVLVIIIIIIIIFGTVVDPSFSGQVSITNSNRLQTPRRRRKEATSGLLHFVSLNNTQYTLDSYNLFYMKTQGTQVDASMGVTRRSSSSFTEGSEIEEELRDMKAHKAYYNMLHFVANAQQGIPKMCPCGSITKESSMKRIHMTTSLGKDTSYAKTMRQPWVMGMQQEVERLKERPGEDAAYAGG</sequence>
<protein>
    <submittedName>
        <fullName evidence="4">Uncharacterized protein</fullName>
    </submittedName>
</protein>
<dbReference type="GO" id="GO:0009507">
    <property type="term" value="C:chloroplast"/>
    <property type="evidence" value="ECO:0007669"/>
    <property type="project" value="TreeGrafter"/>
</dbReference>
<dbReference type="InterPro" id="IPR045061">
    <property type="entry name" value="FtsZ/CetZ"/>
</dbReference>
<keyword evidence="3" id="KW-0812">Transmembrane</keyword>
<evidence type="ECO:0000256" key="1">
    <source>
        <dbReference type="ARBA" id="ARBA00022741"/>
    </source>
</evidence>
<dbReference type="AlphaFoldDB" id="A0A8S9LF27"/>
<dbReference type="Gene3D" id="3.40.50.1440">
    <property type="entry name" value="Tubulin/FtsZ, GTPase domain"/>
    <property type="match status" value="1"/>
</dbReference>
<evidence type="ECO:0000256" key="2">
    <source>
        <dbReference type="ARBA" id="ARBA00023134"/>
    </source>
</evidence>
<evidence type="ECO:0000256" key="3">
    <source>
        <dbReference type="SAM" id="Phobius"/>
    </source>
</evidence>
<proteinExistence type="predicted"/>
<evidence type="ECO:0000313" key="4">
    <source>
        <dbReference type="EMBL" id="KAF2604621.1"/>
    </source>
</evidence>
<gene>
    <name evidence="4" type="ORF">F2Q70_00026952</name>
</gene>
<keyword evidence="2" id="KW-0342">GTP-binding</keyword>
<feature type="transmembrane region" description="Helical" evidence="3">
    <location>
        <begin position="160"/>
        <end position="178"/>
    </location>
</feature>
<dbReference type="GO" id="GO:0010020">
    <property type="term" value="P:chloroplast fission"/>
    <property type="evidence" value="ECO:0007669"/>
    <property type="project" value="TreeGrafter"/>
</dbReference>
<organism evidence="4">
    <name type="scientific">Brassica cretica</name>
    <name type="common">Mustard</name>
    <dbReference type="NCBI Taxonomy" id="69181"/>
    <lineage>
        <taxon>Eukaryota</taxon>
        <taxon>Viridiplantae</taxon>
        <taxon>Streptophyta</taxon>
        <taxon>Embryophyta</taxon>
        <taxon>Tracheophyta</taxon>
        <taxon>Spermatophyta</taxon>
        <taxon>Magnoliopsida</taxon>
        <taxon>eudicotyledons</taxon>
        <taxon>Gunneridae</taxon>
        <taxon>Pentapetalae</taxon>
        <taxon>rosids</taxon>
        <taxon>malvids</taxon>
        <taxon>Brassicales</taxon>
        <taxon>Brassicaceae</taxon>
        <taxon>Brassiceae</taxon>
        <taxon>Brassica</taxon>
    </lineage>
</organism>
<accession>A0A8S9LF27</accession>
<name>A0A8S9LF27_BRACR</name>
<dbReference type="PANTHER" id="PTHR30314">
    <property type="entry name" value="CELL DIVISION PROTEIN FTSZ-RELATED"/>
    <property type="match status" value="1"/>
</dbReference>
<dbReference type="PANTHER" id="PTHR30314:SF3">
    <property type="entry name" value="MITOCHONDRIAL DIVISION PROTEIN FSZA"/>
    <property type="match status" value="1"/>
</dbReference>
<reference evidence="4" key="1">
    <citation type="submission" date="2019-12" db="EMBL/GenBank/DDBJ databases">
        <title>Genome sequencing and annotation of Brassica cretica.</title>
        <authorList>
            <person name="Studholme D.J."/>
            <person name="Sarris P.F."/>
        </authorList>
    </citation>
    <scope>NUCLEOTIDE SEQUENCE</scope>
    <source>
        <strain evidence="4">PFS-102/07</strain>
        <tissue evidence="4">Leaf</tissue>
    </source>
</reference>
<dbReference type="EMBL" id="QGKY02000094">
    <property type="protein sequence ID" value="KAF2604621.1"/>
    <property type="molecule type" value="Genomic_DNA"/>
</dbReference>
<comment type="caution">
    <text evidence="4">The sequence shown here is derived from an EMBL/GenBank/DDBJ whole genome shotgun (WGS) entry which is preliminary data.</text>
</comment>
<dbReference type="GO" id="GO:0003924">
    <property type="term" value="F:GTPase activity"/>
    <property type="evidence" value="ECO:0007669"/>
    <property type="project" value="InterPro"/>
</dbReference>
<dbReference type="InterPro" id="IPR036525">
    <property type="entry name" value="Tubulin/FtsZ_GTPase_sf"/>
</dbReference>
<keyword evidence="3" id="KW-0472">Membrane</keyword>
<dbReference type="InterPro" id="IPR008280">
    <property type="entry name" value="Tub_FtsZ_C"/>
</dbReference>
<dbReference type="SUPFAM" id="SSF55307">
    <property type="entry name" value="Tubulin C-terminal domain-like"/>
    <property type="match status" value="1"/>
</dbReference>
<keyword evidence="3" id="KW-1133">Transmembrane helix</keyword>
<dbReference type="GO" id="GO:0005525">
    <property type="term" value="F:GTP binding"/>
    <property type="evidence" value="ECO:0007669"/>
    <property type="project" value="UniProtKB-KW"/>
</dbReference>